<accession>A0A2Z6PQA7</accession>
<dbReference type="PROSITE" id="PS00498">
    <property type="entry name" value="TYROSINASE_2"/>
    <property type="match status" value="1"/>
</dbReference>
<evidence type="ECO:0000259" key="2">
    <source>
        <dbReference type="PROSITE" id="PS00498"/>
    </source>
</evidence>
<dbReference type="InterPro" id="IPR013788">
    <property type="entry name" value="Hemocyanin/hexamerin"/>
</dbReference>
<name>A0A2Z6PQA7_TRISU</name>
<dbReference type="Pfam" id="PF12143">
    <property type="entry name" value="PPO1_KFDV"/>
    <property type="match status" value="1"/>
</dbReference>
<reference evidence="4" key="1">
    <citation type="journal article" date="2017" name="Front. Plant Sci.">
        <title>Climate Clever Clovers: New Paradigm to Reduce the Environmental Footprint of Ruminants by Breeding Low Methanogenic Forages Utilizing Haplotype Variation.</title>
        <authorList>
            <person name="Kaur P."/>
            <person name="Appels R."/>
            <person name="Bayer P.E."/>
            <person name="Keeble-Gagnere G."/>
            <person name="Wang J."/>
            <person name="Hirakawa H."/>
            <person name="Shirasawa K."/>
            <person name="Vercoe P."/>
            <person name="Stefanova K."/>
            <person name="Durmic Z."/>
            <person name="Nichols P."/>
            <person name="Revell C."/>
            <person name="Isobe S.N."/>
            <person name="Edwards D."/>
            <person name="Erskine W."/>
        </authorList>
    </citation>
    <scope>NUCLEOTIDE SEQUENCE [LARGE SCALE GENOMIC DNA]</scope>
    <source>
        <strain evidence="4">cv. Daliak</strain>
    </source>
</reference>
<dbReference type="InterPro" id="IPR008922">
    <property type="entry name" value="Di-copper_centre_dom_sf"/>
</dbReference>
<dbReference type="PANTHER" id="PTHR36608">
    <property type="entry name" value="POLYPHENOL OXIDASE C, CHLOROPLASTIC-LIKE"/>
    <property type="match status" value="1"/>
</dbReference>
<dbReference type="GO" id="GO:0004097">
    <property type="term" value="F:catechol oxidase activity"/>
    <property type="evidence" value="ECO:0007669"/>
    <property type="project" value="InterPro"/>
</dbReference>
<organism evidence="3 4">
    <name type="scientific">Trifolium subterraneum</name>
    <name type="common">Subterranean clover</name>
    <dbReference type="NCBI Taxonomy" id="3900"/>
    <lineage>
        <taxon>Eukaryota</taxon>
        <taxon>Viridiplantae</taxon>
        <taxon>Streptophyta</taxon>
        <taxon>Embryophyta</taxon>
        <taxon>Tracheophyta</taxon>
        <taxon>Spermatophyta</taxon>
        <taxon>Magnoliopsida</taxon>
        <taxon>eudicotyledons</taxon>
        <taxon>Gunneridae</taxon>
        <taxon>Pentapetalae</taxon>
        <taxon>rosids</taxon>
        <taxon>fabids</taxon>
        <taxon>Fabales</taxon>
        <taxon>Fabaceae</taxon>
        <taxon>Papilionoideae</taxon>
        <taxon>50 kb inversion clade</taxon>
        <taxon>NPAAA clade</taxon>
        <taxon>Hologalegina</taxon>
        <taxon>IRL clade</taxon>
        <taxon>Trifolieae</taxon>
        <taxon>Trifolium</taxon>
    </lineage>
</organism>
<dbReference type="PROSITE" id="PS00210">
    <property type="entry name" value="HEMOCYANIN_2"/>
    <property type="match status" value="1"/>
</dbReference>
<proteinExistence type="predicted"/>
<dbReference type="Pfam" id="PF00264">
    <property type="entry name" value="Tyrosinase"/>
    <property type="match status" value="1"/>
</dbReference>
<dbReference type="OrthoDB" id="6132182at2759"/>
<dbReference type="InterPro" id="IPR002227">
    <property type="entry name" value="Tyrosinase_Cu-bd"/>
</dbReference>
<feature type="domain" description="Tyrosinase copper-binding" evidence="2">
    <location>
        <begin position="48"/>
        <end position="59"/>
    </location>
</feature>
<evidence type="ECO:0000256" key="1">
    <source>
        <dbReference type="ARBA" id="ARBA00022784"/>
    </source>
</evidence>
<dbReference type="PANTHER" id="PTHR36608:SF1">
    <property type="entry name" value="POLYPHENOL OXIDASE C, CHLOROPLASTIC-LIKE"/>
    <property type="match status" value="1"/>
</dbReference>
<keyword evidence="1" id="KW-0883">Thioether bond</keyword>
<evidence type="ECO:0000313" key="3">
    <source>
        <dbReference type="EMBL" id="GAU48397.1"/>
    </source>
</evidence>
<dbReference type="EMBL" id="DF974417">
    <property type="protein sequence ID" value="GAU48397.1"/>
    <property type="molecule type" value="Genomic_DNA"/>
</dbReference>
<dbReference type="PRINTS" id="PR00092">
    <property type="entry name" value="TYROSINASE"/>
</dbReference>
<dbReference type="SUPFAM" id="SSF48056">
    <property type="entry name" value="Di-copper centre-containing domain"/>
    <property type="match status" value="1"/>
</dbReference>
<dbReference type="Gene3D" id="1.10.1280.10">
    <property type="entry name" value="Di-copper center containing domain from catechol oxidase"/>
    <property type="match status" value="1"/>
</dbReference>
<protein>
    <recommendedName>
        <fullName evidence="2">Tyrosinase copper-binding domain-containing protein</fullName>
    </recommendedName>
</protein>
<keyword evidence="4" id="KW-1185">Reference proteome</keyword>
<evidence type="ECO:0000313" key="4">
    <source>
        <dbReference type="Proteomes" id="UP000242715"/>
    </source>
</evidence>
<dbReference type="InterPro" id="IPR022740">
    <property type="entry name" value="Polyphenol_oxidase_C"/>
</dbReference>
<sequence length="215" mass="24501">MNGGWSDRKSDSIGSIESAPHNTVHKWVGAADTPNNEDMGTFYTAARDPTFYPHHANIDRLWVMWKNLGQGRKDYSDDLDWLESNFFFYDENANLVRVKRPKKLRSKVEKEQEEEVLVIEGIEFESDKSIKFDVHVNDDEDELSEPNQAEFVGSFVSLHHGHNGKTSTRFKVGISKVLENLEADLDDDLVITLVPKVGKGEVSIGNIMIEFLPKY</sequence>
<gene>
    <name evidence="3" type="ORF">TSUD_405420</name>
</gene>
<dbReference type="Proteomes" id="UP000242715">
    <property type="component" value="Unassembled WGS sequence"/>
</dbReference>
<dbReference type="AlphaFoldDB" id="A0A2Z6PQA7"/>